<evidence type="ECO:0000256" key="10">
    <source>
        <dbReference type="RuleBase" id="RU003939"/>
    </source>
</evidence>
<organism evidence="11 12">
    <name type="scientific">Candidatus Magasanikbacteria bacterium RIFCSPLOWO2_02_FULL_44_11</name>
    <dbReference type="NCBI Taxonomy" id="1798689"/>
    <lineage>
        <taxon>Bacteria</taxon>
        <taxon>Candidatus Magasanikiibacteriota</taxon>
    </lineage>
</organism>
<dbReference type="AlphaFoldDB" id="A0A1F6N8X9"/>
<dbReference type="InterPro" id="IPR000119">
    <property type="entry name" value="Hist_DNA-bd"/>
</dbReference>
<dbReference type="InterPro" id="IPR020816">
    <property type="entry name" value="Histone-like_DNA-bd_CS"/>
</dbReference>
<proteinExistence type="inferred from homology"/>
<gene>
    <name evidence="11" type="ORF">A3I29_00425</name>
</gene>
<dbReference type="PROSITE" id="PS00045">
    <property type="entry name" value="HISTONE_LIKE"/>
    <property type="match status" value="1"/>
</dbReference>
<dbReference type="Pfam" id="PF00216">
    <property type="entry name" value="Bac_DNA_binding"/>
    <property type="match status" value="1"/>
</dbReference>
<dbReference type="GO" id="GO:0003677">
    <property type="term" value="F:DNA binding"/>
    <property type="evidence" value="ECO:0007669"/>
    <property type="project" value="UniProtKB-KW"/>
</dbReference>
<evidence type="ECO:0000256" key="9">
    <source>
        <dbReference type="ARBA" id="ARBA00046140"/>
    </source>
</evidence>
<dbReference type="STRING" id="1798689.A3I29_00425"/>
<evidence type="ECO:0000256" key="1">
    <source>
        <dbReference type="ARBA" id="ARBA00004328"/>
    </source>
</evidence>
<evidence type="ECO:0000256" key="6">
    <source>
        <dbReference type="ARBA" id="ARBA00023125"/>
    </source>
</evidence>
<dbReference type="GO" id="GO:0005829">
    <property type="term" value="C:cytosol"/>
    <property type="evidence" value="ECO:0007669"/>
    <property type="project" value="TreeGrafter"/>
</dbReference>
<comment type="similarity">
    <text evidence="10">Belongs to the bacterial histone-like protein family.</text>
</comment>
<comment type="function">
    <text evidence="9">DNA-binding protein that plays a critical role in nucleoid compaction, genome replication and DNA replication and transcription. Binds to both ssDNA and dsDNA with a binding site covering about 15 nucleotides. Displays DNA-supercoiling activity only when associated with the viral DNA topoisomerase 2.</text>
</comment>
<accession>A0A1F6N8X9</accession>
<reference evidence="11 12" key="1">
    <citation type="journal article" date="2016" name="Nat. Commun.">
        <title>Thousands of microbial genomes shed light on interconnected biogeochemical processes in an aquifer system.</title>
        <authorList>
            <person name="Anantharaman K."/>
            <person name="Brown C.T."/>
            <person name="Hug L.A."/>
            <person name="Sharon I."/>
            <person name="Castelle C.J."/>
            <person name="Probst A.J."/>
            <person name="Thomas B.C."/>
            <person name="Singh A."/>
            <person name="Wilkins M.J."/>
            <person name="Karaoz U."/>
            <person name="Brodie E.L."/>
            <person name="Williams K.H."/>
            <person name="Hubbard S.S."/>
            <person name="Banfield J.F."/>
        </authorList>
    </citation>
    <scope>NUCLEOTIDE SEQUENCE [LARGE SCALE GENOMIC DNA]</scope>
</reference>
<evidence type="ECO:0000313" key="11">
    <source>
        <dbReference type="EMBL" id="OGH80372.1"/>
    </source>
</evidence>
<evidence type="ECO:0000256" key="3">
    <source>
        <dbReference type="ARBA" id="ARBA00016145"/>
    </source>
</evidence>
<comment type="subunit">
    <text evidence="2">Homodimer.</text>
</comment>
<dbReference type="Gene3D" id="4.10.520.10">
    <property type="entry name" value="IHF-like DNA-binding proteins"/>
    <property type="match status" value="1"/>
</dbReference>
<keyword evidence="6 11" id="KW-0238">DNA-binding</keyword>
<dbReference type="PANTHER" id="PTHR33175">
    <property type="entry name" value="DNA-BINDING PROTEIN HU"/>
    <property type="match status" value="1"/>
</dbReference>
<keyword evidence="5" id="KW-0426">Late protein</keyword>
<protein>
    <recommendedName>
        <fullName evidence="3">Viral histone-like protein</fullName>
    </recommendedName>
    <alternativeName>
        <fullName evidence="8">DNA-binding protein pA104R</fullName>
    </alternativeName>
    <alternativeName>
        <fullName evidence="7">pA104R</fullName>
    </alternativeName>
</protein>
<dbReference type="SUPFAM" id="SSF47729">
    <property type="entry name" value="IHF-like DNA-binding proteins"/>
    <property type="match status" value="1"/>
</dbReference>
<evidence type="ECO:0000256" key="7">
    <source>
        <dbReference type="ARBA" id="ARBA00033120"/>
    </source>
</evidence>
<dbReference type="GO" id="GO:0030527">
    <property type="term" value="F:structural constituent of chromatin"/>
    <property type="evidence" value="ECO:0007669"/>
    <property type="project" value="InterPro"/>
</dbReference>
<evidence type="ECO:0000256" key="2">
    <source>
        <dbReference type="ARBA" id="ARBA00011738"/>
    </source>
</evidence>
<evidence type="ECO:0000256" key="5">
    <source>
        <dbReference type="ARBA" id="ARBA00022921"/>
    </source>
</evidence>
<name>A0A1F6N8X9_9BACT</name>
<dbReference type="PANTHER" id="PTHR33175:SF13">
    <property type="entry name" value="HISTONE-LIKE PROTEIN"/>
    <property type="match status" value="1"/>
</dbReference>
<dbReference type="InterPro" id="IPR010992">
    <property type="entry name" value="IHF-like_DNA-bd_dom_sf"/>
</dbReference>
<dbReference type="GO" id="GO:0006260">
    <property type="term" value="P:DNA replication"/>
    <property type="evidence" value="ECO:0007669"/>
    <property type="project" value="UniProtKB-KW"/>
</dbReference>
<dbReference type="PRINTS" id="PR01727">
    <property type="entry name" value="DNABINDINGHU"/>
</dbReference>
<evidence type="ECO:0000256" key="4">
    <source>
        <dbReference type="ARBA" id="ARBA00022705"/>
    </source>
</evidence>
<evidence type="ECO:0000313" key="12">
    <source>
        <dbReference type="Proteomes" id="UP000178726"/>
    </source>
</evidence>
<comment type="subcellular location">
    <subcellularLocation>
        <location evidence="1">Virion</location>
    </subcellularLocation>
</comment>
<comment type="caution">
    <text evidence="11">The sequence shown here is derived from an EMBL/GenBank/DDBJ whole genome shotgun (WGS) entry which is preliminary data.</text>
</comment>
<dbReference type="EMBL" id="MFQK01000051">
    <property type="protein sequence ID" value="OGH80372.1"/>
    <property type="molecule type" value="Genomic_DNA"/>
</dbReference>
<keyword evidence="4" id="KW-0235">DNA replication</keyword>
<evidence type="ECO:0000256" key="8">
    <source>
        <dbReference type="ARBA" id="ARBA00033227"/>
    </source>
</evidence>
<sequence>MAGMTKSSLLTLLAEKTGMGKKEVAGFLDTLASTAYSETKKTGVFVLPGFGKMVKVNRAARMGRNPATGEAIKIAAKTVVKFRLAKAAKEAVL</sequence>
<dbReference type="SMART" id="SM00411">
    <property type="entry name" value="BHL"/>
    <property type="match status" value="1"/>
</dbReference>
<dbReference type="Proteomes" id="UP000178726">
    <property type="component" value="Unassembled WGS sequence"/>
</dbReference>